<feature type="active site" description="Proton donor/acceptor" evidence="5">
    <location>
        <position position="134"/>
    </location>
</feature>
<accession>S7ZS61</accession>
<keyword evidence="2 5" id="KW-0378">Hydrolase</keyword>
<dbReference type="GO" id="GO:1990838">
    <property type="term" value="F:poly(U)-specific exoribonuclease activity, producing 3' uridine cyclic phosphate ends"/>
    <property type="evidence" value="ECO:0007669"/>
    <property type="project" value="UniProtKB-UniRule"/>
</dbReference>
<evidence type="ECO:0000256" key="6">
    <source>
        <dbReference type="SAM" id="MobiDB-lite"/>
    </source>
</evidence>
<dbReference type="EMBL" id="KB644413">
    <property type="protein sequence ID" value="EPS31551.1"/>
    <property type="molecule type" value="Genomic_DNA"/>
</dbReference>
<evidence type="ECO:0000256" key="2">
    <source>
        <dbReference type="ARBA" id="ARBA00022801"/>
    </source>
</evidence>
<dbReference type="GO" id="GO:0016829">
    <property type="term" value="F:lyase activity"/>
    <property type="evidence" value="ECO:0007669"/>
    <property type="project" value="UniProtKB-KW"/>
</dbReference>
<dbReference type="Pfam" id="PF09749">
    <property type="entry name" value="HVSL"/>
    <property type="match status" value="1"/>
</dbReference>
<evidence type="ECO:0000256" key="1">
    <source>
        <dbReference type="ARBA" id="ARBA00022722"/>
    </source>
</evidence>
<proteinExistence type="inferred from homology"/>
<feature type="region of interest" description="Disordered" evidence="6">
    <location>
        <begin position="221"/>
        <end position="245"/>
    </location>
</feature>
<comment type="subcellular location">
    <subcellularLocation>
        <location evidence="5">Nucleus</location>
    </subcellularLocation>
</comment>
<dbReference type="eggNOG" id="KOG3102">
    <property type="taxonomic scope" value="Eukaryota"/>
</dbReference>
<dbReference type="HOGENOM" id="CLU_050234_1_0_1"/>
<dbReference type="Gene3D" id="3.90.1140.10">
    <property type="entry name" value="Cyclic phosphodiesterase"/>
    <property type="match status" value="1"/>
</dbReference>
<dbReference type="AlphaFoldDB" id="S7ZS61"/>
<keyword evidence="4 5" id="KW-0539">Nucleus</keyword>
<keyword evidence="3" id="KW-0456">Lyase</keyword>
<dbReference type="Proteomes" id="UP000019376">
    <property type="component" value="Unassembled WGS sequence"/>
</dbReference>
<dbReference type="InterPro" id="IPR027521">
    <property type="entry name" value="Usb1"/>
</dbReference>
<comment type="similarity">
    <text evidence="5">Belongs to the 2H phosphoesterase superfamily. USB1 family.</text>
</comment>
<dbReference type="GO" id="GO:0005634">
    <property type="term" value="C:nucleus"/>
    <property type="evidence" value="ECO:0007669"/>
    <property type="project" value="UniProtKB-SubCell"/>
</dbReference>
<dbReference type="PANTHER" id="PTHR13522:SF3">
    <property type="entry name" value="U6 SNRNA PHOSPHODIESTERASE 1"/>
    <property type="match status" value="1"/>
</dbReference>
<dbReference type="GO" id="GO:0034477">
    <property type="term" value="P:U6 snRNA 3'-end processing"/>
    <property type="evidence" value="ECO:0007669"/>
    <property type="project" value="UniProtKB-UniRule"/>
</dbReference>
<evidence type="ECO:0000313" key="8">
    <source>
        <dbReference type="Proteomes" id="UP000019376"/>
    </source>
</evidence>
<dbReference type="PhylomeDB" id="S7ZS61"/>
<sequence length="313" mass="34976">MSLVQYSDSESDADQPAAPPAKRSRRGSSLAGATSKLPPLPAAFHDLYASSTRVSVKDDPSLHGGRKRVIPHVEGNWPTHVYLEWYPCRNELGWLEDLIGRVQKPEDSPHEQEAHACHLHSLLHSELGAQLPLHISLSPPVVLRTEQRASFTEALTNSIRASHVPQFTVIPDTLKWVSNHEHTRWFLVLHVAKPSGDELNRILHLSNRTLVAFDQPPLYAPSRGPLRKRAEARHNRKQRSSDSGPIEDYSNCFHISIAWSLTEPSGIEKERLANLDLGAVKDVKVKFDCVKIKIGNYVENVELATEVPGSPLR</sequence>
<dbReference type="OrthoDB" id="49151at2759"/>
<reference evidence="7 8" key="1">
    <citation type="journal article" date="2013" name="PLoS ONE">
        <title>Genomic and secretomic analyses reveal unique features of the lignocellulolytic enzyme system of Penicillium decumbens.</title>
        <authorList>
            <person name="Liu G."/>
            <person name="Zhang L."/>
            <person name="Wei X."/>
            <person name="Zou G."/>
            <person name="Qin Y."/>
            <person name="Ma L."/>
            <person name="Li J."/>
            <person name="Zheng H."/>
            <person name="Wang S."/>
            <person name="Wang C."/>
            <person name="Xun L."/>
            <person name="Zhao G.-P."/>
            <person name="Zhou Z."/>
            <person name="Qu Y."/>
        </authorList>
    </citation>
    <scope>NUCLEOTIDE SEQUENCE [LARGE SCALE GENOMIC DNA]</scope>
    <source>
        <strain evidence="8">114-2 / CGMCC 5302</strain>
    </source>
</reference>
<evidence type="ECO:0000256" key="4">
    <source>
        <dbReference type="ARBA" id="ARBA00023242"/>
    </source>
</evidence>
<gene>
    <name evidence="5" type="primary">USB1</name>
    <name evidence="7" type="ORF">PDE_06506</name>
</gene>
<name>S7ZS61_PENO1</name>
<evidence type="ECO:0000313" key="7">
    <source>
        <dbReference type="EMBL" id="EPS31551.1"/>
    </source>
</evidence>
<feature type="region of interest" description="Disordered" evidence="6">
    <location>
        <begin position="1"/>
        <end position="37"/>
    </location>
</feature>
<keyword evidence="1 5" id="KW-0540">Nuclease</keyword>
<evidence type="ECO:0000256" key="3">
    <source>
        <dbReference type="ARBA" id="ARBA00023239"/>
    </source>
</evidence>
<dbReference type="PANTHER" id="PTHR13522">
    <property type="entry name" value="U6 SNRNA PHOSPHODIESTERASE 1"/>
    <property type="match status" value="1"/>
</dbReference>
<feature type="active site" description="Proton donor/acceptor" evidence="5">
    <location>
        <position position="254"/>
    </location>
</feature>
<dbReference type="STRING" id="933388.S7ZS61"/>
<dbReference type="HAMAP" id="MF_03040">
    <property type="entry name" value="USB1"/>
    <property type="match status" value="1"/>
</dbReference>
<evidence type="ECO:0000256" key="5">
    <source>
        <dbReference type="HAMAP-Rule" id="MF_03040"/>
    </source>
</evidence>
<organism evidence="7 8">
    <name type="scientific">Penicillium oxalicum (strain 114-2 / CGMCC 5302)</name>
    <name type="common">Penicillium decumbens</name>
    <dbReference type="NCBI Taxonomy" id="933388"/>
    <lineage>
        <taxon>Eukaryota</taxon>
        <taxon>Fungi</taxon>
        <taxon>Dikarya</taxon>
        <taxon>Ascomycota</taxon>
        <taxon>Pezizomycotina</taxon>
        <taxon>Eurotiomycetes</taxon>
        <taxon>Eurotiomycetidae</taxon>
        <taxon>Eurotiales</taxon>
        <taxon>Aspergillaceae</taxon>
        <taxon>Penicillium</taxon>
    </lineage>
</organism>
<dbReference type="EC" id="3.1.4.-" evidence="5"/>
<comment type="function">
    <text evidence="5">Phosphodiesterase responsible for the U6 snRNA 3' end processing. Acts as an exoribonuclease (RNase) responsible for trimming the poly(U) tract of the last nucleotides in the pre-U6 snRNA molecule, leading to the formation of mature U6 snRNA.</text>
</comment>
<keyword evidence="8" id="KW-1185">Reference proteome</keyword>
<protein>
    <recommendedName>
        <fullName evidence="5">U6 snRNA phosphodiesterase</fullName>
        <ecNumber evidence="5">3.1.4.-</ecNumber>
    </recommendedName>
</protein>